<sequence length="222" mass="23973">MSRILLVRHGQASFGAADYDNLSPTGHEQSRVLGAALAARGITADVVVAGEMKRHAQTADAVLEGARWGTRVDLDAGWNEFDHVQVLAVHDQPTTVEGESEKVAFQRWFEEATLRWTSGEHEALYDESFADFTARVEGALTRLVDELPRRATAVVLTSGGPIAWAAASLLADGDRSRTDLWLRLNPVSINTGTSTVVCGASGTTLVTFNAADHLSPDLLTYR</sequence>
<dbReference type="AlphaFoldDB" id="A0A6J7IUG0"/>
<reference evidence="2" key="1">
    <citation type="submission" date="2020-05" db="EMBL/GenBank/DDBJ databases">
        <authorList>
            <person name="Chiriac C."/>
            <person name="Salcher M."/>
            <person name="Ghai R."/>
            <person name="Kavagutti S V."/>
        </authorList>
    </citation>
    <scope>NUCLEOTIDE SEQUENCE</scope>
</reference>
<name>A0A6J7IUG0_9ZZZZ</name>
<dbReference type="PANTHER" id="PTHR20935:SF0">
    <property type="entry name" value="SERINE_THREONINE-PROTEIN PHOSPHATASE PGAM5, MITOCHONDRIAL"/>
    <property type="match status" value="1"/>
</dbReference>
<evidence type="ECO:0000313" key="2">
    <source>
        <dbReference type="EMBL" id="CAB4933952.1"/>
    </source>
</evidence>
<dbReference type="EMBL" id="CAFBMW010000009">
    <property type="protein sequence ID" value="CAB4933952.1"/>
    <property type="molecule type" value="Genomic_DNA"/>
</dbReference>
<dbReference type="CDD" id="cd07067">
    <property type="entry name" value="HP_PGM_like"/>
    <property type="match status" value="1"/>
</dbReference>
<dbReference type="InterPro" id="IPR013078">
    <property type="entry name" value="His_Pase_superF_clade-1"/>
</dbReference>
<gene>
    <name evidence="2" type="ORF">UFOPK3662_01409</name>
</gene>
<keyword evidence="1" id="KW-0378">Hydrolase</keyword>
<dbReference type="SMART" id="SM00855">
    <property type="entry name" value="PGAM"/>
    <property type="match status" value="1"/>
</dbReference>
<evidence type="ECO:0000256" key="1">
    <source>
        <dbReference type="ARBA" id="ARBA00022801"/>
    </source>
</evidence>
<dbReference type="InterPro" id="IPR029033">
    <property type="entry name" value="His_PPase_superfam"/>
</dbReference>
<dbReference type="GO" id="GO:0016787">
    <property type="term" value="F:hydrolase activity"/>
    <property type="evidence" value="ECO:0007669"/>
    <property type="project" value="UniProtKB-KW"/>
</dbReference>
<organism evidence="2">
    <name type="scientific">freshwater metagenome</name>
    <dbReference type="NCBI Taxonomy" id="449393"/>
    <lineage>
        <taxon>unclassified sequences</taxon>
        <taxon>metagenomes</taxon>
        <taxon>ecological metagenomes</taxon>
    </lineage>
</organism>
<protein>
    <submittedName>
        <fullName evidence="2">Unannotated protein</fullName>
    </submittedName>
</protein>
<proteinExistence type="predicted"/>
<dbReference type="PANTHER" id="PTHR20935">
    <property type="entry name" value="PHOSPHOGLYCERATE MUTASE-RELATED"/>
    <property type="match status" value="1"/>
</dbReference>
<dbReference type="SUPFAM" id="SSF53254">
    <property type="entry name" value="Phosphoglycerate mutase-like"/>
    <property type="match status" value="1"/>
</dbReference>
<dbReference type="InterPro" id="IPR051021">
    <property type="entry name" value="Mito_Ser/Thr_phosphatase"/>
</dbReference>
<dbReference type="Pfam" id="PF00300">
    <property type="entry name" value="His_Phos_1"/>
    <property type="match status" value="1"/>
</dbReference>
<dbReference type="Gene3D" id="3.40.50.1240">
    <property type="entry name" value="Phosphoglycerate mutase-like"/>
    <property type="match status" value="1"/>
</dbReference>
<accession>A0A6J7IUG0</accession>